<evidence type="ECO:0000313" key="2">
    <source>
        <dbReference type="Proteomes" id="UP000289841"/>
    </source>
</evidence>
<organism evidence="1 2">
    <name type="scientific">Haploplasma axanthum</name>
    <name type="common">Acholeplasma axanthum</name>
    <dbReference type="NCBI Taxonomy" id="29552"/>
    <lineage>
        <taxon>Bacteria</taxon>
        <taxon>Bacillati</taxon>
        <taxon>Mycoplasmatota</taxon>
        <taxon>Mollicutes</taxon>
        <taxon>Acholeplasmatales</taxon>
        <taxon>Acholeplasmataceae</taxon>
        <taxon>Haploplasma</taxon>
    </lineage>
</organism>
<sequence length="116" mass="13612">MATKERLEYIYSLLNEVLPNKVYYALYVEDNAEVPFIVYQEISKNPKTYADDLYLLKQITIQITLVTKNKDVVLEGKLEDALDLAGIDFRLISEYPLIDTGIHRIYEIKMEEFKNE</sequence>
<dbReference type="KEGG" id="aaxa:NCTC10138_01332"/>
<dbReference type="EMBL" id="LR215048">
    <property type="protein sequence ID" value="VEU80944.1"/>
    <property type="molecule type" value="Genomic_DNA"/>
</dbReference>
<keyword evidence="2" id="KW-1185">Reference proteome</keyword>
<dbReference type="STRING" id="1278311.GCA_000428705_00023"/>
<gene>
    <name evidence="1" type="ORF">NCTC10138_01332</name>
</gene>
<protein>
    <recommendedName>
        <fullName evidence="3">DUF3168 domain-containing protein</fullName>
    </recommendedName>
</protein>
<dbReference type="OrthoDB" id="9898771at2"/>
<evidence type="ECO:0000313" key="1">
    <source>
        <dbReference type="EMBL" id="VEU80944.1"/>
    </source>
</evidence>
<accession>A0A449BEQ9</accession>
<dbReference type="RefSeq" id="WP_026389874.1">
    <property type="nucleotide sequence ID" value="NZ_LR215048.1"/>
</dbReference>
<dbReference type="AlphaFoldDB" id="A0A449BEQ9"/>
<proteinExistence type="predicted"/>
<dbReference type="Proteomes" id="UP000289841">
    <property type="component" value="Chromosome"/>
</dbReference>
<reference evidence="1 2" key="1">
    <citation type="submission" date="2019-01" db="EMBL/GenBank/DDBJ databases">
        <authorList>
            <consortium name="Pathogen Informatics"/>
        </authorList>
    </citation>
    <scope>NUCLEOTIDE SEQUENCE [LARGE SCALE GENOMIC DNA]</scope>
    <source>
        <strain evidence="1 2">NCTC10138</strain>
    </source>
</reference>
<evidence type="ECO:0008006" key="3">
    <source>
        <dbReference type="Google" id="ProtNLM"/>
    </source>
</evidence>
<name>A0A449BEQ9_HAPAX</name>